<dbReference type="PANTHER" id="PTHR11717">
    <property type="entry name" value="LOW MOLECULAR WEIGHT PROTEIN TYROSINE PHOSPHATASE"/>
    <property type="match status" value="1"/>
</dbReference>
<gene>
    <name evidence="8" type="ORF">RD110_21675</name>
</gene>
<dbReference type="PRINTS" id="PR00719">
    <property type="entry name" value="LMWPTPASE"/>
</dbReference>
<dbReference type="CDD" id="cd16343">
    <property type="entry name" value="LMWPTP"/>
    <property type="match status" value="1"/>
</dbReference>
<comment type="similarity">
    <text evidence="1">Belongs to the low molecular weight phosphotyrosine protein phosphatase family.</text>
</comment>
<organism evidence="8 9">
    <name type="scientific">Rhodoferax koreensis</name>
    <dbReference type="NCBI Taxonomy" id="1842727"/>
    <lineage>
        <taxon>Bacteria</taxon>
        <taxon>Pseudomonadati</taxon>
        <taxon>Pseudomonadota</taxon>
        <taxon>Betaproteobacteria</taxon>
        <taxon>Burkholderiales</taxon>
        <taxon>Comamonadaceae</taxon>
        <taxon>Rhodoferax</taxon>
    </lineage>
</organism>
<feature type="domain" description="Phosphotyrosine protein phosphatase I" evidence="7">
    <location>
        <begin position="2"/>
        <end position="152"/>
    </location>
</feature>
<sequence length="154" mass="17032">MRNILMVCTANICRSPMAQIVATQVAQRRGLDRGLRIDSAGTHATKGAPQPDSRAKLALEKRGYKVKKGRSRKVETKDFERFDLILAMDQTNLSTLHALCPAQYHHKLELFLASAQPDVHANEVPDPYYGSAQGFERVLDLCEAGVDALLSRLG</sequence>
<dbReference type="EMBL" id="CP019236">
    <property type="protein sequence ID" value="APW39504.1"/>
    <property type="molecule type" value="Genomic_DNA"/>
</dbReference>
<dbReference type="PANTHER" id="PTHR11717:SF7">
    <property type="entry name" value="LOW MOLECULAR WEIGHT PHOSPHOTYROSINE PROTEIN PHOSPHATASE"/>
    <property type="match status" value="1"/>
</dbReference>
<evidence type="ECO:0000313" key="9">
    <source>
        <dbReference type="Proteomes" id="UP000186609"/>
    </source>
</evidence>
<feature type="region of interest" description="Disordered" evidence="6">
    <location>
        <begin position="38"/>
        <end position="60"/>
    </location>
</feature>
<evidence type="ECO:0000256" key="5">
    <source>
        <dbReference type="PIRSR" id="PIRSR617867-1"/>
    </source>
</evidence>
<dbReference type="InterPro" id="IPR017867">
    <property type="entry name" value="Tyr_phospatase_low_mol_wt"/>
</dbReference>
<evidence type="ECO:0000259" key="7">
    <source>
        <dbReference type="SMART" id="SM00226"/>
    </source>
</evidence>
<dbReference type="EC" id="3.1.3.48" evidence="2"/>
<evidence type="ECO:0000256" key="3">
    <source>
        <dbReference type="ARBA" id="ARBA00022801"/>
    </source>
</evidence>
<name>A0A1P8K0G7_9BURK</name>
<keyword evidence="9" id="KW-1185">Reference proteome</keyword>
<dbReference type="SUPFAM" id="SSF52788">
    <property type="entry name" value="Phosphotyrosine protein phosphatases I"/>
    <property type="match status" value="1"/>
</dbReference>
<dbReference type="AlphaFoldDB" id="A0A1P8K0G7"/>
<evidence type="ECO:0000313" key="8">
    <source>
        <dbReference type="EMBL" id="APW39504.1"/>
    </source>
</evidence>
<evidence type="ECO:0000256" key="1">
    <source>
        <dbReference type="ARBA" id="ARBA00011063"/>
    </source>
</evidence>
<reference evidence="8 9" key="1">
    <citation type="submission" date="2017-01" db="EMBL/GenBank/DDBJ databases">
        <authorList>
            <person name="Mah S.A."/>
            <person name="Swanson W.J."/>
            <person name="Moy G.W."/>
            <person name="Vacquier V.D."/>
        </authorList>
    </citation>
    <scope>NUCLEOTIDE SEQUENCE [LARGE SCALE GENOMIC DNA]</scope>
    <source>
        <strain evidence="8 9">DCY110</strain>
    </source>
</reference>
<dbReference type="InterPro" id="IPR036196">
    <property type="entry name" value="Ptyr_pPase_sf"/>
</dbReference>
<evidence type="ECO:0000256" key="4">
    <source>
        <dbReference type="ARBA" id="ARBA00022912"/>
    </source>
</evidence>
<dbReference type="InterPro" id="IPR023485">
    <property type="entry name" value="Ptyr_pPase"/>
</dbReference>
<dbReference type="GO" id="GO:0004725">
    <property type="term" value="F:protein tyrosine phosphatase activity"/>
    <property type="evidence" value="ECO:0007669"/>
    <property type="project" value="UniProtKB-EC"/>
</dbReference>
<accession>A0A1P8K0G7</accession>
<proteinExistence type="inferred from homology"/>
<dbReference type="Pfam" id="PF01451">
    <property type="entry name" value="LMWPc"/>
    <property type="match status" value="1"/>
</dbReference>
<feature type="active site" description="Proton donor" evidence="5">
    <location>
        <position position="126"/>
    </location>
</feature>
<feature type="active site" evidence="5">
    <location>
        <position position="14"/>
    </location>
</feature>
<protein>
    <recommendedName>
        <fullName evidence="2">protein-tyrosine-phosphatase</fullName>
        <ecNumber evidence="2">3.1.3.48</ecNumber>
    </recommendedName>
</protein>
<dbReference type="Proteomes" id="UP000186609">
    <property type="component" value="Chromosome"/>
</dbReference>
<dbReference type="Gene3D" id="3.40.50.2300">
    <property type="match status" value="1"/>
</dbReference>
<dbReference type="KEGG" id="rhy:RD110_21675"/>
<dbReference type="STRING" id="1842727.RD110_21675"/>
<dbReference type="SMART" id="SM00226">
    <property type="entry name" value="LMWPc"/>
    <property type="match status" value="1"/>
</dbReference>
<dbReference type="InterPro" id="IPR050438">
    <property type="entry name" value="LMW_PTPase"/>
</dbReference>
<keyword evidence="4" id="KW-0904">Protein phosphatase</keyword>
<evidence type="ECO:0000256" key="6">
    <source>
        <dbReference type="SAM" id="MobiDB-lite"/>
    </source>
</evidence>
<keyword evidence="3" id="KW-0378">Hydrolase</keyword>
<evidence type="ECO:0000256" key="2">
    <source>
        <dbReference type="ARBA" id="ARBA00013064"/>
    </source>
</evidence>
<feature type="active site" description="Nucleophile" evidence="5">
    <location>
        <position position="8"/>
    </location>
</feature>